<feature type="region of interest" description="Disordered" evidence="2">
    <location>
        <begin position="583"/>
        <end position="616"/>
    </location>
</feature>
<feature type="region of interest" description="Disordered" evidence="2">
    <location>
        <begin position="960"/>
        <end position="984"/>
    </location>
</feature>
<gene>
    <name evidence="3" type="ORF">AK812_SmicGene15464</name>
</gene>
<feature type="region of interest" description="Disordered" evidence="2">
    <location>
        <begin position="2125"/>
        <end position="2155"/>
    </location>
</feature>
<feature type="region of interest" description="Disordered" evidence="2">
    <location>
        <begin position="1711"/>
        <end position="1737"/>
    </location>
</feature>
<feature type="compositionally biased region" description="Polar residues" evidence="2">
    <location>
        <begin position="1943"/>
        <end position="1956"/>
    </location>
</feature>
<comment type="caution">
    <text evidence="3">The sequence shown here is derived from an EMBL/GenBank/DDBJ whole genome shotgun (WGS) entry which is preliminary data.</text>
</comment>
<feature type="region of interest" description="Disordered" evidence="2">
    <location>
        <begin position="1989"/>
        <end position="2093"/>
    </location>
</feature>
<dbReference type="PANTHER" id="PTHR31516">
    <property type="entry name" value="STABILIZER OF AXONEMAL MICROTUBULES 2"/>
    <property type="match status" value="1"/>
</dbReference>
<name>A0A1Q9E2V7_SYMMI</name>
<comment type="similarity">
    <text evidence="1">Belongs to the FAM154 family.</text>
</comment>
<feature type="region of interest" description="Disordered" evidence="2">
    <location>
        <begin position="1556"/>
        <end position="1579"/>
    </location>
</feature>
<evidence type="ECO:0000256" key="2">
    <source>
        <dbReference type="SAM" id="MobiDB-lite"/>
    </source>
</evidence>
<feature type="region of interest" description="Disordered" evidence="2">
    <location>
        <begin position="886"/>
        <end position="910"/>
    </location>
</feature>
<proteinExistence type="inferred from homology"/>
<accession>A0A1Q9E2V7</accession>
<feature type="region of interest" description="Disordered" evidence="2">
    <location>
        <begin position="1388"/>
        <end position="1420"/>
    </location>
</feature>
<feature type="compositionally biased region" description="Polar residues" evidence="2">
    <location>
        <begin position="1921"/>
        <end position="1930"/>
    </location>
</feature>
<feature type="region of interest" description="Disordered" evidence="2">
    <location>
        <begin position="1335"/>
        <end position="1357"/>
    </location>
</feature>
<protein>
    <submittedName>
        <fullName evidence="3">Uncharacterized protein</fullName>
    </submittedName>
</protein>
<dbReference type="PANTHER" id="PTHR31516:SF17">
    <property type="entry name" value="STABILIZER OF AXONEMAL MICROTUBULES 2"/>
    <property type="match status" value="1"/>
</dbReference>
<sequence length="2252" mass="245063">MFVSIHVPQDDSTTTQNHGACNHGERVFGAMINSDFAPSSLAVLHANGACPGSTRPAMGGDMQTQARFRWDKDNASMVCFDRPHVKFEGVSSTHADYKPPPLSALWSAVDGHVVNKVEERFPQPQLETRCGAGESESHSRYKAPPTDAYRADILRPRSEYWEACRFPDRHVPVQRTSCTHDSFRAPPLADLRQPAAVECHMQGEETKVFFSGESTAQADYKAPPPDVARLAMEGSKPPTRLPIGDPSASFEGQSRTHCDYQPPPLEAFRVTSTLPTLLCPDMQPSIPFVGQSSMHADYAAPPVAPTAAFSAPVPCRQSSAQDIIHPQPSQKSVSTAHHDYKAPGLEQLRQALVQSGIEAPKIPVPRTKFEGESCTHRDFQAPPSVMPEFRAQLGDAMPAVRELLQPTAGTLNESTTHHDYRAPPLGSWYPDLSSTLDGTLPLPRTRFQGESTAQADYKAPPPDVARLAMEGGKPPTRLPIGDPSASFEGQSRTHCDYQPPPLEALMLSLKAEDTAIGQEEGRFSSPPGGAFEGVSTSHHDFSQPPKEAYPKNPSRRASKLDGEPAAPLQNLWEWLHSAEVTSASPNESSMRADYKAPPPPATPTQTQIKSGRGTQESEHVHFEATSSMRAHYQPPPAEALSIAPADARSRQGDLQDGFVLATNFEGESTAQRDFVKHPVEALSDLCPTSLDCRSVAQNPPFQGESSMRAHYPAPPPDAFRIATADARCRQDDLQHSSVQAASFEGESTAHRDFQKHPAPVEELPDMSQISPDGNGSEPRYLAFEGGSSMRAHYPAPPPDAFRVAMADTRSRRDDMMQSTVQAAKFEGESTAHRDFQQHPVEALPECTTSLDRGGMAQTIPFEGESSMQSHYKAPPQDAFKVVAADARSRQGDLQHSSAQASKFEGESTAHRDFQEHPVQALPELPPDRSVVHTLPFEGESSMQSHYKAPPQDAFKVVPADARSRQGDLQHSSAQAAKFEGESTAHRDLQAHSVLALPELPPDRSVVHTLPFEGESSMQSHYQAPPQDAFKVAPADARSRQGDLQHSSAQAAKFEGESTAHRDFHAHPVQVVPELPDRSVVHTLPFEGESSMQSHYKAPPQDAFKVAPVDARSRQGDLQHSSAQAAKFEGESTAHRDFHAHPVQVVPELPDRSVVHTLPFEGESSMQSHYKAPPQDAFKVAPVDARSRQGDLQHSSAQAAKFEGESTAHRDFHAHPVQVVPELPDRSVVHTLPFEGESSMQSHYKAPPQDAFKVAPVDARSRQGDLQHSSAQAAKFEGESTAHRDFQAHPVQALPELPPDRSVVHTLPFEGESSMQSHYKAPPQDAFKVAPVDARSRQGDLQHSSAQAAKFEGESTAHRDFQAHPVQALPELPPDRSVVHTLPFEGESSMQSHYKAPPQDAVKVAPADARSRQGDLQHGSAQAAKFEGESTAHRDFHAHPVQVVPELPDRSVVHTLPFEGESSMQSHYQAPPQDAFKVAPVDARSRQGDLQPGSAQAAKFEGESTAHRDFQAHSVLALPGLPPDRSVVHTLPFEGESSMQSHYKAPPPDAFKVAPADARSRQGDLQHSSAQAAPFEGESTAHRDFQAHSVPVLQEARHESSNMQCHLPFEGKSSMRAHYQAPPPDAFKFSPADAQSGQGEIQHCLVEAAKFEGESTAHRDFQAPPAQALKHFPTLDNRSVPCNLPFDGMSSMRAHYQAPPRSAFLLQTQRIATPARQASRSQSSITARSDSQAYGETGQQLGQGQVAAEANPLCVPIVVCPAASPETLASASWRQPAAGRGSGILHRPNSDGERGNASSGGAHIPPFQSGRCEQEPSALAYQEAHAGALKDGTQDRPNQTETGLQLVGGQEEPTARTHQSFKVPSLDRLRAILQEAEACCTEPGREDHEAPSKGLQATQKPDRSRYSPGPGCAPDLRRPAGCSSSEIARSLSQDRGRARPFEPQLQQTFDAPTTGSFQAAEARAEHQRVGPRPCDDRPAEAVEAAFSLADSARREASRPCPPVFVQQPLPGVRSASQPCRKRPSEAPRGPSTFRGASSPSRSAYSRRVQVLRTPPRHLMRDETETLAEDGRRRLPMAESLEPEQPAGLPSRYARPDGVCCSVPAAARQRPSQSETPNHIPLFEGEFASRSYRPPPPEVVTSTRPAGRSSERSASDRASNQCKLSCSEFIRAIGQWQTRRCPKTFLTMSMELSVLDPPKRQRGASPFDARRDLALAFCLQMNGLPRARSRARQRLLWSGLSKVGPSLGCKAFDP</sequence>
<feature type="region of interest" description="Disordered" evidence="2">
    <location>
        <begin position="1770"/>
        <end position="1817"/>
    </location>
</feature>
<feature type="region of interest" description="Disordered" evidence="2">
    <location>
        <begin position="517"/>
        <end position="564"/>
    </location>
</feature>
<feature type="region of interest" description="Disordered" evidence="2">
    <location>
        <begin position="1260"/>
        <end position="1282"/>
    </location>
</feature>
<feature type="compositionally biased region" description="Basic and acidic residues" evidence="2">
    <location>
        <begin position="1961"/>
        <end position="1976"/>
    </location>
</feature>
<evidence type="ECO:0000256" key="1">
    <source>
        <dbReference type="ARBA" id="ARBA00008738"/>
    </source>
</evidence>
<dbReference type="InterPro" id="IPR033336">
    <property type="entry name" value="SAXO1/2"/>
</dbReference>
<keyword evidence="4" id="KW-1185">Reference proteome</keyword>
<evidence type="ECO:0000313" key="3">
    <source>
        <dbReference type="EMBL" id="OLQ01757.1"/>
    </source>
</evidence>
<feature type="region of interest" description="Disordered" evidence="2">
    <location>
        <begin position="1880"/>
        <end position="1976"/>
    </location>
</feature>
<evidence type="ECO:0000313" key="4">
    <source>
        <dbReference type="Proteomes" id="UP000186817"/>
    </source>
</evidence>
<dbReference type="GO" id="GO:0005856">
    <property type="term" value="C:cytoskeleton"/>
    <property type="evidence" value="ECO:0007669"/>
    <property type="project" value="TreeGrafter"/>
</dbReference>
<dbReference type="EMBL" id="LSRX01000282">
    <property type="protein sequence ID" value="OLQ01757.1"/>
    <property type="molecule type" value="Genomic_DNA"/>
</dbReference>
<dbReference type="GO" id="GO:0008017">
    <property type="term" value="F:microtubule binding"/>
    <property type="evidence" value="ECO:0007669"/>
    <property type="project" value="InterPro"/>
</dbReference>
<dbReference type="Proteomes" id="UP000186817">
    <property type="component" value="Unassembled WGS sequence"/>
</dbReference>
<feature type="compositionally biased region" description="Basic and acidic residues" evidence="2">
    <location>
        <begin position="2057"/>
        <end position="2071"/>
    </location>
</feature>
<reference evidence="3 4" key="1">
    <citation type="submission" date="2016-02" db="EMBL/GenBank/DDBJ databases">
        <title>Genome analysis of coral dinoflagellate symbionts highlights evolutionary adaptations to a symbiotic lifestyle.</title>
        <authorList>
            <person name="Aranda M."/>
            <person name="Li Y."/>
            <person name="Liew Y.J."/>
            <person name="Baumgarten S."/>
            <person name="Simakov O."/>
            <person name="Wilson M."/>
            <person name="Piel J."/>
            <person name="Ashoor H."/>
            <person name="Bougouffa S."/>
            <person name="Bajic V.B."/>
            <person name="Ryu T."/>
            <person name="Ravasi T."/>
            <person name="Bayer T."/>
            <person name="Micklem G."/>
            <person name="Kim H."/>
            <person name="Bhak J."/>
            <person name="Lajeunesse T.C."/>
            <person name="Voolstra C.R."/>
        </authorList>
    </citation>
    <scope>NUCLEOTIDE SEQUENCE [LARGE SCALE GENOMIC DNA]</scope>
    <source>
        <strain evidence="3 4">CCMP2467</strain>
    </source>
</reference>
<feature type="compositionally biased region" description="Low complexity" evidence="2">
    <location>
        <begin position="2033"/>
        <end position="2046"/>
    </location>
</feature>
<organism evidence="3 4">
    <name type="scientific">Symbiodinium microadriaticum</name>
    <name type="common">Dinoflagellate</name>
    <name type="synonym">Zooxanthella microadriatica</name>
    <dbReference type="NCBI Taxonomy" id="2951"/>
    <lineage>
        <taxon>Eukaryota</taxon>
        <taxon>Sar</taxon>
        <taxon>Alveolata</taxon>
        <taxon>Dinophyceae</taxon>
        <taxon>Suessiales</taxon>
        <taxon>Symbiodiniaceae</taxon>
        <taxon>Symbiodinium</taxon>
    </lineage>
</organism>
<dbReference type="OrthoDB" id="10267887at2759"/>